<dbReference type="EMBL" id="JANPWB010000009">
    <property type="protein sequence ID" value="KAJ1148504.1"/>
    <property type="molecule type" value="Genomic_DNA"/>
</dbReference>
<evidence type="ECO:0000313" key="2">
    <source>
        <dbReference type="Proteomes" id="UP001066276"/>
    </source>
</evidence>
<accession>A0AAV7RBB1</accession>
<comment type="caution">
    <text evidence="1">The sequence shown here is derived from an EMBL/GenBank/DDBJ whole genome shotgun (WGS) entry which is preliminary data.</text>
</comment>
<dbReference type="AlphaFoldDB" id="A0AAV7RBB1"/>
<sequence>GLSYLPVIARELEALIISNAIKEKRFHILSNLLPFLFSGAQIGGEGFLDLRCAAWAITESGLGWPVRQAGESSGALYFLSRRGRTGVTVAGFFITLMPSF</sequence>
<dbReference type="Proteomes" id="UP001066276">
    <property type="component" value="Chromosome 5"/>
</dbReference>
<proteinExistence type="predicted"/>
<feature type="non-terminal residue" evidence="1">
    <location>
        <position position="100"/>
    </location>
</feature>
<reference evidence="1" key="1">
    <citation type="journal article" date="2022" name="bioRxiv">
        <title>Sequencing and chromosome-scale assembly of the giantPleurodeles waltlgenome.</title>
        <authorList>
            <person name="Brown T."/>
            <person name="Elewa A."/>
            <person name="Iarovenko S."/>
            <person name="Subramanian E."/>
            <person name="Araus A.J."/>
            <person name="Petzold A."/>
            <person name="Susuki M."/>
            <person name="Suzuki K.-i.T."/>
            <person name="Hayashi T."/>
            <person name="Toyoda A."/>
            <person name="Oliveira C."/>
            <person name="Osipova E."/>
            <person name="Leigh N.D."/>
            <person name="Simon A."/>
            <person name="Yun M.H."/>
        </authorList>
    </citation>
    <scope>NUCLEOTIDE SEQUENCE</scope>
    <source>
        <strain evidence="1">20211129_DDA</strain>
        <tissue evidence="1">Liver</tissue>
    </source>
</reference>
<protein>
    <submittedName>
        <fullName evidence="1">Uncharacterized protein</fullName>
    </submittedName>
</protein>
<feature type="non-terminal residue" evidence="1">
    <location>
        <position position="1"/>
    </location>
</feature>
<keyword evidence="2" id="KW-1185">Reference proteome</keyword>
<evidence type="ECO:0000313" key="1">
    <source>
        <dbReference type="EMBL" id="KAJ1148504.1"/>
    </source>
</evidence>
<gene>
    <name evidence="1" type="ORF">NDU88_001334</name>
</gene>
<name>A0AAV7RBB1_PLEWA</name>
<organism evidence="1 2">
    <name type="scientific">Pleurodeles waltl</name>
    <name type="common">Iberian ribbed newt</name>
    <dbReference type="NCBI Taxonomy" id="8319"/>
    <lineage>
        <taxon>Eukaryota</taxon>
        <taxon>Metazoa</taxon>
        <taxon>Chordata</taxon>
        <taxon>Craniata</taxon>
        <taxon>Vertebrata</taxon>
        <taxon>Euteleostomi</taxon>
        <taxon>Amphibia</taxon>
        <taxon>Batrachia</taxon>
        <taxon>Caudata</taxon>
        <taxon>Salamandroidea</taxon>
        <taxon>Salamandridae</taxon>
        <taxon>Pleurodelinae</taxon>
        <taxon>Pleurodeles</taxon>
    </lineage>
</organism>